<reference evidence="4" key="2">
    <citation type="submission" date="2015-01" db="EMBL/GenBank/DDBJ databases">
        <title>Evolutionary Origins and Diversification of the Mycorrhizal Mutualists.</title>
        <authorList>
            <consortium name="DOE Joint Genome Institute"/>
            <consortium name="Mycorrhizal Genomics Consortium"/>
            <person name="Kohler A."/>
            <person name="Kuo A."/>
            <person name="Nagy L.G."/>
            <person name="Floudas D."/>
            <person name="Copeland A."/>
            <person name="Barry K.W."/>
            <person name="Cichocki N."/>
            <person name="Veneault-Fourrey C."/>
            <person name="LaButti K."/>
            <person name="Lindquist E.A."/>
            <person name="Lipzen A."/>
            <person name="Lundell T."/>
            <person name="Morin E."/>
            <person name="Murat C."/>
            <person name="Riley R."/>
            <person name="Ohm R."/>
            <person name="Sun H."/>
            <person name="Tunlid A."/>
            <person name="Henrissat B."/>
            <person name="Grigoriev I.V."/>
            <person name="Hibbett D.S."/>
            <person name="Martin F."/>
        </authorList>
    </citation>
    <scope>NUCLEOTIDE SEQUENCE [LARGE SCALE GENOMIC DNA]</scope>
    <source>
        <strain evidence="4">F 1598</strain>
    </source>
</reference>
<dbReference type="OrthoDB" id="7464126at2759"/>
<organism evidence="3 4">
    <name type="scientific">Piloderma croceum (strain F 1598)</name>
    <dbReference type="NCBI Taxonomy" id="765440"/>
    <lineage>
        <taxon>Eukaryota</taxon>
        <taxon>Fungi</taxon>
        <taxon>Dikarya</taxon>
        <taxon>Basidiomycota</taxon>
        <taxon>Agaricomycotina</taxon>
        <taxon>Agaricomycetes</taxon>
        <taxon>Agaricomycetidae</taxon>
        <taxon>Atheliales</taxon>
        <taxon>Atheliaceae</taxon>
        <taxon>Piloderma</taxon>
    </lineage>
</organism>
<dbReference type="PANTHER" id="PTHR10039:SF16">
    <property type="entry name" value="GPI INOSITOL-DEACYLASE"/>
    <property type="match status" value="1"/>
</dbReference>
<dbReference type="AlphaFoldDB" id="A0A0C3BAY9"/>
<gene>
    <name evidence="3" type="ORF">PILCRDRAFT_425199</name>
</gene>
<dbReference type="STRING" id="765440.A0A0C3BAY9"/>
<sequence length="635" mass="71461">MASSAELDNAGNDSLPLCAHLTDIQVKDAPKVRTSYVVVIYVDGEKKFKSKKRTNGSPTQWQEDHRFFFRPSSAIKVAIFRKSTVPLGNKHLVGQYIGKMVELLESYTDLDLKNETDTLIPTRIFVKLVLISDFAQEIMQGVDSAIPRLGGHGVVGQVSGVINASVTAYDDAETVGTCIAPLGQALQLIVKIMDNVADAHPILKVSWIVLSSAYKAVQQQLVQDDSLRDLAESLREMVSVASACPDLRNVKGTANVIEDIGHASMQVASLIDEYTKSKHLAARIIKFQISDDMRSRIDQCQRGCKSLMEKFDRRVGIDTNERVKELARNNIDVQHNVQVIKDDGLSEKIYQWLAAPDPSRNYNEAREKYQENTGFWFINSPQFAEWKMKPDILLWVRGMPGSGKTILCSTIIENIIQHCKTDVSLACAYFFFDGRDSQPALQLHENLIRSLIKQFSVQCGNIPNALVQLYGGGHQQPQIHSLKDVLLQILDRFQEAYLIIDSLDECSDRGKLLGWIAEIMSWKVAKLHLLTTSRLERDIETHMQSLDACSVTLEGESVASDIEKYIDWTLQEGDKWKFWDKLVLNQVKMKLMEDAGAMYSLSVPYLKKIDNHAILGSDWLHFSLKSCKTVILQLI</sequence>
<dbReference type="Proteomes" id="UP000054166">
    <property type="component" value="Unassembled WGS sequence"/>
</dbReference>
<proteinExistence type="predicted"/>
<dbReference type="InParanoid" id="A0A0C3BAY9"/>
<evidence type="ECO:0000256" key="1">
    <source>
        <dbReference type="ARBA" id="ARBA00022737"/>
    </source>
</evidence>
<accession>A0A0C3BAY9</accession>
<evidence type="ECO:0000259" key="2">
    <source>
        <dbReference type="Pfam" id="PF24883"/>
    </source>
</evidence>
<evidence type="ECO:0000313" key="4">
    <source>
        <dbReference type="Proteomes" id="UP000054166"/>
    </source>
</evidence>
<feature type="domain" description="Nephrocystin 3-like N-terminal" evidence="2">
    <location>
        <begin position="372"/>
        <end position="534"/>
    </location>
</feature>
<dbReference type="HOGENOM" id="CLU_014052_0_0_1"/>
<evidence type="ECO:0000313" key="3">
    <source>
        <dbReference type="EMBL" id="KIM83468.1"/>
    </source>
</evidence>
<dbReference type="Pfam" id="PF24883">
    <property type="entry name" value="NPHP3_N"/>
    <property type="match status" value="1"/>
</dbReference>
<dbReference type="Gene3D" id="3.40.50.300">
    <property type="entry name" value="P-loop containing nucleotide triphosphate hydrolases"/>
    <property type="match status" value="1"/>
</dbReference>
<keyword evidence="1" id="KW-0677">Repeat</keyword>
<dbReference type="EMBL" id="KN832990">
    <property type="protein sequence ID" value="KIM83468.1"/>
    <property type="molecule type" value="Genomic_DNA"/>
</dbReference>
<dbReference type="PANTHER" id="PTHR10039">
    <property type="entry name" value="AMELOGENIN"/>
    <property type="match status" value="1"/>
</dbReference>
<dbReference type="InterPro" id="IPR027417">
    <property type="entry name" value="P-loop_NTPase"/>
</dbReference>
<dbReference type="SUPFAM" id="SSF52540">
    <property type="entry name" value="P-loop containing nucleoside triphosphate hydrolases"/>
    <property type="match status" value="1"/>
</dbReference>
<reference evidence="3 4" key="1">
    <citation type="submission" date="2014-04" db="EMBL/GenBank/DDBJ databases">
        <authorList>
            <consortium name="DOE Joint Genome Institute"/>
            <person name="Kuo A."/>
            <person name="Tarkka M."/>
            <person name="Buscot F."/>
            <person name="Kohler A."/>
            <person name="Nagy L.G."/>
            <person name="Floudas D."/>
            <person name="Copeland A."/>
            <person name="Barry K.W."/>
            <person name="Cichocki N."/>
            <person name="Veneault-Fourrey C."/>
            <person name="LaButti K."/>
            <person name="Lindquist E.A."/>
            <person name="Lipzen A."/>
            <person name="Lundell T."/>
            <person name="Morin E."/>
            <person name="Murat C."/>
            <person name="Sun H."/>
            <person name="Tunlid A."/>
            <person name="Henrissat B."/>
            <person name="Grigoriev I.V."/>
            <person name="Hibbett D.S."/>
            <person name="Martin F."/>
            <person name="Nordberg H.P."/>
            <person name="Cantor M.N."/>
            <person name="Hua S.X."/>
        </authorList>
    </citation>
    <scope>NUCLEOTIDE SEQUENCE [LARGE SCALE GENOMIC DNA]</scope>
    <source>
        <strain evidence="3 4">F 1598</strain>
    </source>
</reference>
<dbReference type="InterPro" id="IPR056884">
    <property type="entry name" value="NPHP3-like_N"/>
</dbReference>
<name>A0A0C3BAY9_PILCF</name>
<keyword evidence="4" id="KW-1185">Reference proteome</keyword>
<protein>
    <recommendedName>
        <fullName evidence="2">Nephrocystin 3-like N-terminal domain-containing protein</fullName>
    </recommendedName>
</protein>